<keyword evidence="2" id="KW-0547">Nucleotide-binding</keyword>
<reference evidence="7" key="1">
    <citation type="journal article" date="2014" name="Int. J. Syst. Evol. Microbiol.">
        <title>Complete genome sequence of Corynebacterium casei LMG S-19264T (=DSM 44701T), isolated from a smear-ripened cheese.</title>
        <authorList>
            <consortium name="US DOE Joint Genome Institute (JGI-PGF)"/>
            <person name="Walter F."/>
            <person name="Albersmeier A."/>
            <person name="Kalinowski J."/>
            <person name="Ruckert C."/>
        </authorList>
    </citation>
    <scope>NUCLEOTIDE SEQUENCE</scope>
    <source>
        <strain evidence="7">JCM 3091</strain>
    </source>
</reference>
<comment type="caution">
    <text evidence="7">The sequence shown here is derived from an EMBL/GenBank/DDBJ whole genome shotgun (WGS) entry which is preliminary data.</text>
</comment>
<dbReference type="RefSeq" id="WP_189112942.1">
    <property type="nucleotide sequence ID" value="NZ_BMQC01000002.1"/>
</dbReference>
<dbReference type="PANTHER" id="PTHR43087">
    <property type="entry name" value="LYSINE/ARGININE/ORNITHINE TRANSPORT SYSTEM KINASE"/>
    <property type="match status" value="1"/>
</dbReference>
<dbReference type="SUPFAM" id="SSF52540">
    <property type="entry name" value="P-loop containing nucleoside triphosphate hydrolases"/>
    <property type="match status" value="1"/>
</dbReference>
<dbReference type="GO" id="GO:0003924">
    <property type="term" value="F:GTPase activity"/>
    <property type="evidence" value="ECO:0007669"/>
    <property type="project" value="InterPro"/>
</dbReference>
<name>A0A8J3BFY4_9ACTN</name>
<gene>
    <name evidence="7" type="ORF">GCM10010124_09710</name>
</gene>
<keyword evidence="3" id="KW-0378">Hydrolase</keyword>
<evidence type="ECO:0000259" key="6">
    <source>
        <dbReference type="SMART" id="SM00382"/>
    </source>
</evidence>
<evidence type="ECO:0000313" key="8">
    <source>
        <dbReference type="Proteomes" id="UP000662200"/>
    </source>
</evidence>
<sequence length="324" mass="33415">MTVPPRRSRDVGQLVALARDGDPRAVARLLTLVENGDPLLPAIAAALAPYTGQAQVIGLTGSPGVGKSTTTNELVRAYRAAGHRVGVLAVDPSSPFTGGAILGDRVRMQDHATDAGVYIRSMSSRGHLGGLSAATPQAVRVLEGAGCDVVLVETVGVGQAEVEVASLADTTLVLLAPGMGDAIQAVKAGILEIADVFVINKADRDGADATYRDTQGMIALGERAAGQWRPQVVRAVAFRNEGIEDIVAAVAKHRAWLVETGEATARRERRAAAEIESIALGVLRARIGGLGEASVLDALAAAVAAGRLDPYAAADAVLERLHPA</sequence>
<evidence type="ECO:0000256" key="5">
    <source>
        <dbReference type="ARBA" id="ARBA00023186"/>
    </source>
</evidence>
<evidence type="ECO:0000256" key="3">
    <source>
        <dbReference type="ARBA" id="ARBA00022801"/>
    </source>
</evidence>
<dbReference type="InterPro" id="IPR027417">
    <property type="entry name" value="P-loop_NTPase"/>
</dbReference>
<dbReference type="EMBL" id="BMQC01000002">
    <property type="protein sequence ID" value="GGK19216.1"/>
    <property type="molecule type" value="Genomic_DNA"/>
</dbReference>
<dbReference type="Proteomes" id="UP000662200">
    <property type="component" value="Unassembled WGS sequence"/>
</dbReference>
<evidence type="ECO:0000313" key="7">
    <source>
        <dbReference type="EMBL" id="GGK19216.1"/>
    </source>
</evidence>
<feature type="domain" description="AAA+ ATPase" evidence="6">
    <location>
        <begin position="53"/>
        <end position="197"/>
    </location>
</feature>
<dbReference type="InterPro" id="IPR052040">
    <property type="entry name" value="GTPase/Isobutyryl-CoA_mutase"/>
</dbReference>
<evidence type="ECO:0000256" key="4">
    <source>
        <dbReference type="ARBA" id="ARBA00023134"/>
    </source>
</evidence>
<dbReference type="AlphaFoldDB" id="A0A8J3BFY4"/>
<organism evidence="7 8">
    <name type="scientific">Pilimelia terevasa</name>
    <dbReference type="NCBI Taxonomy" id="53372"/>
    <lineage>
        <taxon>Bacteria</taxon>
        <taxon>Bacillati</taxon>
        <taxon>Actinomycetota</taxon>
        <taxon>Actinomycetes</taxon>
        <taxon>Micromonosporales</taxon>
        <taxon>Micromonosporaceae</taxon>
        <taxon>Pilimelia</taxon>
    </lineage>
</organism>
<dbReference type="InterPro" id="IPR003593">
    <property type="entry name" value="AAA+_ATPase"/>
</dbReference>
<reference evidence="7" key="2">
    <citation type="submission" date="2020-09" db="EMBL/GenBank/DDBJ databases">
        <authorList>
            <person name="Sun Q."/>
            <person name="Ohkuma M."/>
        </authorList>
    </citation>
    <scope>NUCLEOTIDE SEQUENCE</scope>
    <source>
        <strain evidence="7">JCM 3091</strain>
    </source>
</reference>
<dbReference type="PANTHER" id="PTHR43087:SF1">
    <property type="entry name" value="LAO_AO TRANSPORT SYSTEM ATPASE"/>
    <property type="match status" value="1"/>
</dbReference>
<dbReference type="NCBIfam" id="TIGR00750">
    <property type="entry name" value="lao"/>
    <property type="match status" value="1"/>
</dbReference>
<dbReference type="SMART" id="SM00382">
    <property type="entry name" value="AAA"/>
    <property type="match status" value="1"/>
</dbReference>
<dbReference type="GO" id="GO:0005525">
    <property type="term" value="F:GTP binding"/>
    <property type="evidence" value="ECO:0007669"/>
    <property type="project" value="UniProtKB-KW"/>
</dbReference>
<protein>
    <submittedName>
        <fullName evidence="7">Transporter</fullName>
    </submittedName>
</protein>
<dbReference type="Pfam" id="PF03308">
    <property type="entry name" value="MeaB"/>
    <property type="match status" value="1"/>
</dbReference>
<keyword evidence="5" id="KW-0143">Chaperone</keyword>
<evidence type="ECO:0000256" key="1">
    <source>
        <dbReference type="ARBA" id="ARBA00009625"/>
    </source>
</evidence>
<accession>A0A8J3BFY4</accession>
<proteinExistence type="inferred from homology"/>
<comment type="similarity">
    <text evidence="1">Belongs to the SIMIBI class G3E GTPase family. ArgK/MeaB subfamily.</text>
</comment>
<dbReference type="CDD" id="cd03114">
    <property type="entry name" value="MMAA-like"/>
    <property type="match status" value="1"/>
</dbReference>
<dbReference type="Gene3D" id="3.40.50.300">
    <property type="entry name" value="P-loop containing nucleotide triphosphate hydrolases"/>
    <property type="match status" value="1"/>
</dbReference>
<dbReference type="InterPro" id="IPR005129">
    <property type="entry name" value="GTPase_ArgK"/>
</dbReference>
<keyword evidence="8" id="KW-1185">Reference proteome</keyword>
<evidence type="ECO:0000256" key="2">
    <source>
        <dbReference type="ARBA" id="ARBA00022741"/>
    </source>
</evidence>
<keyword evidence="4" id="KW-0342">GTP-binding</keyword>